<reference evidence="1 2" key="2">
    <citation type="journal article" date="2022" name="Mol. Ecol. Resour.">
        <title>The genomes of chicory, endive, great burdock and yacon provide insights into Asteraceae paleo-polyploidization history and plant inulin production.</title>
        <authorList>
            <person name="Fan W."/>
            <person name="Wang S."/>
            <person name="Wang H."/>
            <person name="Wang A."/>
            <person name="Jiang F."/>
            <person name="Liu H."/>
            <person name="Zhao H."/>
            <person name="Xu D."/>
            <person name="Zhang Y."/>
        </authorList>
    </citation>
    <scope>NUCLEOTIDE SEQUENCE [LARGE SCALE GENOMIC DNA]</scope>
    <source>
        <strain evidence="2">cv. Niubang</strain>
    </source>
</reference>
<comment type="caution">
    <text evidence="1">The sequence shown here is derived from an EMBL/GenBank/DDBJ whole genome shotgun (WGS) entry which is preliminary data.</text>
</comment>
<evidence type="ECO:0000313" key="1">
    <source>
        <dbReference type="EMBL" id="KAI3701666.1"/>
    </source>
</evidence>
<reference evidence="2" key="1">
    <citation type="journal article" date="2022" name="Mol. Ecol. Resour.">
        <title>The genomes of chicory, endive, great burdock and yacon provide insights into Asteraceae palaeo-polyploidization history and plant inulin production.</title>
        <authorList>
            <person name="Fan W."/>
            <person name="Wang S."/>
            <person name="Wang H."/>
            <person name="Wang A."/>
            <person name="Jiang F."/>
            <person name="Liu H."/>
            <person name="Zhao H."/>
            <person name="Xu D."/>
            <person name="Zhang Y."/>
        </authorList>
    </citation>
    <scope>NUCLEOTIDE SEQUENCE [LARGE SCALE GENOMIC DNA]</scope>
    <source>
        <strain evidence="2">cv. Niubang</strain>
    </source>
</reference>
<keyword evidence="2" id="KW-1185">Reference proteome</keyword>
<evidence type="ECO:0000313" key="2">
    <source>
        <dbReference type="Proteomes" id="UP001055879"/>
    </source>
</evidence>
<dbReference type="Proteomes" id="UP001055879">
    <property type="component" value="Linkage Group LG09"/>
</dbReference>
<dbReference type="EMBL" id="CM042055">
    <property type="protein sequence ID" value="KAI3701666.1"/>
    <property type="molecule type" value="Genomic_DNA"/>
</dbReference>
<protein>
    <submittedName>
        <fullName evidence="1">Uncharacterized protein</fullName>
    </submittedName>
</protein>
<sequence length="110" mass="11861">MVVHTISSMAPSSPVDVKRSPWNSPVPYLFGGLAAMFGLLAFALLIVVYSYWKLSSNIGNGDGGDVEYGNGDGNSKPENINDYRLRSVSDEKYLVVMAGEAKPTYLATPI</sequence>
<organism evidence="1 2">
    <name type="scientific">Arctium lappa</name>
    <name type="common">Greater burdock</name>
    <name type="synonym">Lappa major</name>
    <dbReference type="NCBI Taxonomy" id="4217"/>
    <lineage>
        <taxon>Eukaryota</taxon>
        <taxon>Viridiplantae</taxon>
        <taxon>Streptophyta</taxon>
        <taxon>Embryophyta</taxon>
        <taxon>Tracheophyta</taxon>
        <taxon>Spermatophyta</taxon>
        <taxon>Magnoliopsida</taxon>
        <taxon>eudicotyledons</taxon>
        <taxon>Gunneridae</taxon>
        <taxon>Pentapetalae</taxon>
        <taxon>asterids</taxon>
        <taxon>campanulids</taxon>
        <taxon>Asterales</taxon>
        <taxon>Asteraceae</taxon>
        <taxon>Carduoideae</taxon>
        <taxon>Cardueae</taxon>
        <taxon>Arctiinae</taxon>
        <taxon>Arctium</taxon>
    </lineage>
</organism>
<accession>A0ACB8ZWG6</accession>
<name>A0ACB8ZWG6_ARCLA</name>
<gene>
    <name evidence="1" type="ORF">L6452_26906</name>
</gene>
<proteinExistence type="predicted"/>